<dbReference type="CDD" id="cd19776">
    <property type="entry name" value="Bbox2_TRIM25_C-IV"/>
    <property type="match status" value="1"/>
</dbReference>
<dbReference type="AlphaFoldDB" id="A0A7M7PEY8"/>
<dbReference type="GeneID" id="115928043"/>
<proteinExistence type="predicted"/>
<dbReference type="EnsemblMetazoa" id="XM_030994588">
    <property type="protein sequence ID" value="XP_030850448"/>
    <property type="gene ID" value="LOC115928043"/>
</dbReference>
<sequence length="581" mass="66434">MYIFAVIRYLGYVDGCMTDIWYRPQASLARIDRMITDMASDFSGPFERGRVNWRRRDRGRDTSWSCDKHSKPVRFYCEYHVVAICDMCVTENHTRCNLETIDDLLDEMKRDKTVEEGNKHLLDLQACIQSCKEIADSRLPLIRSAVQNAYDDKIEREINLKREKERVINEDADDKIRRINQEREAKLRLCCQFCDKLIIPLKQQKSEILEEITRINGITKLETNLEMKRKMVCEKRDNVKKLKQDDKYLIRNTRQVLELLGSLHDEQGYQSAWCLLNTLDRLTFIKGHINSSFCGRLDYPSMQWKLIKTIEVQKFENPLNVPKFVGLVGYDSIAVTNHDSNDMGLYVIDLSLGTSTRVVKGTPGTFFVSCSSIDRYRVACGKFCKGCTGDVLDNCVTIHDDKWNQIRTIPIPRKVNCDYAYVDVGSDGKILAALFGQSNIHVINPADGEIENTITFTGKEVRGRIHALSSGSIIARSGACEVTVIARNGETNSYIYDEGDFSLFRSETLTDTIFVTNWCKERGRCTVGQMSSEGIIKAKGVVGYDDRSTTFYRSACLVTPSGKLVLCDEKRIFVYKKECVL</sequence>
<dbReference type="Gene3D" id="3.30.160.60">
    <property type="entry name" value="Classic Zinc Finger"/>
    <property type="match status" value="1"/>
</dbReference>
<evidence type="ECO:0008006" key="3">
    <source>
        <dbReference type="Google" id="ProtNLM"/>
    </source>
</evidence>
<name>A0A7M7PEY8_STRPU</name>
<dbReference type="RefSeq" id="XP_030850448.1">
    <property type="nucleotide sequence ID" value="XM_030994588.1"/>
</dbReference>
<keyword evidence="2" id="KW-1185">Reference proteome</keyword>
<evidence type="ECO:0000313" key="1">
    <source>
        <dbReference type="EnsemblMetazoa" id="XP_030850448"/>
    </source>
</evidence>
<protein>
    <recommendedName>
        <fullName evidence="3">B box-type domain-containing protein</fullName>
    </recommendedName>
</protein>
<dbReference type="SUPFAM" id="SSF57845">
    <property type="entry name" value="B-box zinc-binding domain"/>
    <property type="match status" value="1"/>
</dbReference>
<dbReference type="InParanoid" id="A0A7M7PEY8"/>
<dbReference type="OrthoDB" id="10368145at2759"/>
<organism evidence="1 2">
    <name type="scientific">Strongylocentrotus purpuratus</name>
    <name type="common">Purple sea urchin</name>
    <dbReference type="NCBI Taxonomy" id="7668"/>
    <lineage>
        <taxon>Eukaryota</taxon>
        <taxon>Metazoa</taxon>
        <taxon>Echinodermata</taxon>
        <taxon>Eleutherozoa</taxon>
        <taxon>Echinozoa</taxon>
        <taxon>Echinoidea</taxon>
        <taxon>Euechinoidea</taxon>
        <taxon>Echinacea</taxon>
        <taxon>Camarodonta</taxon>
        <taxon>Echinidea</taxon>
        <taxon>Strongylocentrotidae</taxon>
        <taxon>Strongylocentrotus</taxon>
    </lineage>
</organism>
<dbReference type="OMA" id="CNICVTE"/>
<dbReference type="Proteomes" id="UP000007110">
    <property type="component" value="Unassembled WGS sequence"/>
</dbReference>
<evidence type="ECO:0000313" key="2">
    <source>
        <dbReference type="Proteomes" id="UP000007110"/>
    </source>
</evidence>
<dbReference type="KEGG" id="spu:115928043"/>
<accession>A0A7M7PEY8</accession>
<reference evidence="1" key="2">
    <citation type="submission" date="2021-01" db="UniProtKB">
        <authorList>
            <consortium name="EnsemblMetazoa"/>
        </authorList>
    </citation>
    <scope>IDENTIFICATION</scope>
</reference>
<dbReference type="InterPro" id="IPR011044">
    <property type="entry name" value="Quino_amine_DH_bsu"/>
</dbReference>
<dbReference type="SUPFAM" id="SSF50969">
    <property type="entry name" value="YVTN repeat-like/Quinoprotein amine dehydrogenase"/>
    <property type="match status" value="1"/>
</dbReference>
<reference evidence="2" key="1">
    <citation type="submission" date="2015-02" db="EMBL/GenBank/DDBJ databases">
        <title>Genome sequencing for Strongylocentrotus purpuratus.</title>
        <authorList>
            <person name="Murali S."/>
            <person name="Liu Y."/>
            <person name="Vee V."/>
            <person name="English A."/>
            <person name="Wang M."/>
            <person name="Skinner E."/>
            <person name="Han Y."/>
            <person name="Muzny D.M."/>
            <person name="Worley K.C."/>
            <person name="Gibbs R.A."/>
        </authorList>
    </citation>
    <scope>NUCLEOTIDE SEQUENCE</scope>
</reference>